<organism evidence="1 2">
    <name type="scientific">Lacipirellula parvula</name>
    <dbReference type="NCBI Taxonomy" id="2650471"/>
    <lineage>
        <taxon>Bacteria</taxon>
        <taxon>Pseudomonadati</taxon>
        <taxon>Planctomycetota</taxon>
        <taxon>Planctomycetia</taxon>
        <taxon>Pirellulales</taxon>
        <taxon>Lacipirellulaceae</taxon>
        <taxon>Lacipirellula</taxon>
    </lineage>
</organism>
<proteinExistence type="predicted"/>
<evidence type="ECO:0000313" key="2">
    <source>
        <dbReference type="Proteomes" id="UP000326837"/>
    </source>
</evidence>
<dbReference type="KEGG" id="lpav:PLANPX_1291"/>
<dbReference type="PROSITE" id="PS00018">
    <property type="entry name" value="EF_HAND_1"/>
    <property type="match status" value="1"/>
</dbReference>
<reference evidence="2" key="1">
    <citation type="submission" date="2019-10" db="EMBL/GenBank/DDBJ databases">
        <title>Lacipirellula parvula gen. nov., sp. nov., representing a lineage of planctomycetes widespread in freshwater anoxic habitats, and description of the family Lacipirellulaceae.</title>
        <authorList>
            <person name="Dedysh S.N."/>
            <person name="Kulichevskaya I.S."/>
            <person name="Beletsky A.V."/>
            <person name="Rakitin A.L."/>
            <person name="Mardanov A.V."/>
            <person name="Ivanova A.A."/>
            <person name="Saltykova V.X."/>
            <person name="Rijpstra W.I.C."/>
            <person name="Sinninghe Damste J.S."/>
            <person name="Ravin N.V."/>
        </authorList>
    </citation>
    <scope>NUCLEOTIDE SEQUENCE [LARGE SCALE GENOMIC DNA]</scope>
    <source>
        <strain evidence="2">PX69</strain>
    </source>
</reference>
<dbReference type="InterPro" id="IPR030916">
    <property type="entry name" value="ELWxxDGT_rpt"/>
</dbReference>
<gene>
    <name evidence="1" type="ORF">PLANPX_1291</name>
</gene>
<dbReference type="EMBL" id="AP021861">
    <property type="protein sequence ID" value="BBO31679.1"/>
    <property type="molecule type" value="Genomic_DNA"/>
</dbReference>
<name>A0A5K7XFB2_9BACT</name>
<keyword evidence="2" id="KW-1185">Reference proteome</keyword>
<dbReference type="Proteomes" id="UP000326837">
    <property type="component" value="Chromosome"/>
</dbReference>
<dbReference type="AlphaFoldDB" id="A0A5K7XFB2"/>
<sequence length="1049" mass="111283">MPEVIGDFHANLPMSGLNPTAMVEANGLAYFAAKSGTTTNALWKSDGTVAGTMLVRDLYSGNSIESLTNVGGRLFFVSDQTLWTSDGTAEGTQSLGVNLRTLTSGTSDAYLMTNVGGTLYFNGYDALHGSELWRSDGTVAGTSMVADLNPNQASGNPTEIVDVGGIAYFAASDAAGRGLWKTNGSLAGTSLVVGKTAGVNNVLNLTSSGQHVYFAAHSGAMYRLWRSGAEINGAELVVPASGMGAFTYTGGLTNVNGSIYFVGNETATLDEIWRIDGSSNEASLLKDIHANSPFALPLRRPGILTNVGGTLYFTAGDAAQQLWKSDGTEAGTVPIAQSGIIEDRRIIGVGDRLFYRSGTALWTSDGTAAGTISLGHRNPKLLTAVGSSVMFSSVGSSGAAELWQSDGTLTGTAEIGYRTLALPYYGPSLVTFHELGYFSKGNSLWRTDGTAAGTYSAFEINPGSTTQIRSLVEVGDALYIGAANGNDEYQLWKSDGTPAGTELVHSIHEVGAGLNASEFYNVDGTLVFVHAIAGPIVALPNYRLWSSDGTEAGTFVMRGLPNYRNYGGSQVLLQGKKLYLLLPSEAEQLWQTDGTQAGTMPVRQALGVPAGVQLGIPVQTGDSLVFPANDGVHGWEPWRKVGANLPYLLADINPGPSNGLSYSVSSFSVKFYVAGETFYFGANDGAHGSEPWRSDGTHAGTYMLRDVYPGSTSSSPTQFVPGEEVVYFRTFESDQRKGMWTSDGTLLGTRRVEPYGFSRLTGAERSFVFDGMLYFTATDVAHGLELWRSDGVSSMEFLGDLAVGDSFARGFTEIDGKLLFFATNDQTGIQLYAIRTEADGGDYDGNGIVDGGDFLSWQRQFGSTATPAGSGADGDEDGVVGAGDLDLWRANFGLKAPLPATNQSDEKFAAAASPALPSVNVETAAIIFADLEEVRPTESSAANATIGERAESIRGASSWADRNMRPLDVAPHIHQKDEDDRRSLWLKRNQIATTAAKRVALLNLAFADPARDVAPIRPPVKIVAAASFDDLDDRSSSAIALEETEFWRE</sequence>
<dbReference type="InterPro" id="IPR018247">
    <property type="entry name" value="EF_Hand_1_Ca_BS"/>
</dbReference>
<evidence type="ECO:0000313" key="1">
    <source>
        <dbReference type="EMBL" id="BBO31679.1"/>
    </source>
</evidence>
<dbReference type="NCBIfam" id="TIGR04534">
    <property type="entry name" value="ELWxxDGT_rpt"/>
    <property type="match status" value="2"/>
</dbReference>
<accession>A0A5K7XFB2</accession>
<protein>
    <submittedName>
        <fullName evidence="1">Uncharacterized protein</fullName>
    </submittedName>
</protein>